<organism evidence="1 2">
    <name type="scientific">Neorhodopirellula pilleata</name>
    <dbReference type="NCBI Taxonomy" id="2714738"/>
    <lineage>
        <taxon>Bacteria</taxon>
        <taxon>Pseudomonadati</taxon>
        <taxon>Planctomycetota</taxon>
        <taxon>Planctomycetia</taxon>
        <taxon>Pirellulales</taxon>
        <taxon>Pirellulaceae</taxon>
        <taxon>Neorhodopirellula</taxon>
    </lineage>
</organism>
<proteinExistence type="predicted"/>
<dbReference type="RefSeq" id="WP_146578021.1">
    <property type="nucleotide sequence ID" value="NZ_SJPM01000004.1"/>
</dbReference>
<dbReference type="InterPro" id="IPR011009">
    <property type="entry name" value="Kinase-like_dom_sf"/>
</dbReference>
<gene>
    <name evidence="1" type="ORF">Pla100_25900</name>
</gene>
<accession>A0A5C6ADR2</accession>
<dbReference type="OrthoDB" id="276211at2"/>
<dbReference type="AlphaFoldDB" id="A0A5C6ADR2"/>
<dbReference type="EMBL" id="SJPM01000004">
    <property type="protein sequence ID" value="TWT97438.1"/>
    <property type="molecule type" value="Genomic_DNA"/>
</dbReference>
<comment type="caution">
    <text evidence="1">The sequence shown here is derived from an EMBL/GenBank/DDBJ whole genome shotgun (WGS) entry which is preliminary data.</text>
</comment>
<evidence type="ECO:0000313" key="2">
    <source>
        <dbReference type="Proteomes" id="UP000316213"/>
    </source>
</evidence>
<dbReference type="Proteomes" id="UP000316213">
    <property type="component" value="Unassembled WGS sequence"/>
</dbReference>
<dbReference type="SUPFAM" id="SSF56112">
    <property type="entry name" value="Protein kinase-like (PK-like)"/>
    <property type="match status" value="1"/>
</dbReference>
<protein>
    <submittedName>
        <fullName evidence="1">Uncharacterized protein</fullName>
    </submittedName>
</protein>
<keyword evidence="2" id="KW-1185">Reference proteome</keyword>
<sequence>MGSSDIEIFECILEYAKQNDISIDVDGEPLGIGEDGAVWESSRLTAVKVFYRERNYLAELKCYERLANLSVTEVAGFAVPELISFSDELFVIEMGLVSPPRLLDFGKAYLDRPGDYPDELLREHLENCSRSYSPEDWSRVLDAYQELKSYQIYYYDLRPANVQVRHD</sequence>
<name>A0A5C6ADR2_9BACT</name>
<reference evidence="1 2" key="1">
    <citation type="submission" date="2019-02" db="EMBL/GenBank/DDBJ databases">
        <title>Deep-cultivation of Planctomycetes and their phenomic and genomic characterization uncovers novel biology.</title>
        <authorList>
            <person name="Wiegand S."/>
            <person name="Jogler M."/>
            <person name="Boedeker C."/>
            <person name="Pinto D."/>
            <person name="Vollmers J."/>
            <person name="Rivas-Marin E."/>
            <person name="Kohn T."/>
            <person name="Peeters S.H."/>
            <person name="Heuer A."/>
            <person name="Rast P."/>
            <person name="Oberbeckmann S."/>
            <person name="Bunk B."/>
            <person name="Jeske O."/>
            <person name="Meyerdierks A."/>
            <person name="Storesund J.E."/>
            <person name="Kallscheuer N."/>
            <person name="Luecker S."/>
            <person name="Lage O.M."/>
            <person name="Pohl T."/>
            <person name="Merkel B.J."/>
            <person name="Hornburger P."/>
            <person name="Mueller R.-W."/>
            <person name="Bruemmer F."/>
            <person name="Labrenz M."/>
            <person name="Spormann A.M."/>
            <person name="Op Den Camp H."/>
            <person name="Overmann J."/>
            <person name="Amann R."/>
            <person name="Jetten M.S.M."/>
            <person name="Mascher T."/>
            <person name="Medema M.H."/>
            <person name="Devos D.P."/>
            <person name="Kaster A.-K."/>
            <person name="Ovreas L."/>
            <person name="Rohde M."/>
            <person name="Galperin M.Y."/>
            <person name="Jogler C."/>
        </authorList>
    </citation>
    <scope>NUCLEOTIDE SEQUENCE [LARGE SCALE GENOMIC DNA]</scope>
    <source>
        <strain evidence="1 2">Pla100</strain>
    </source>
</reference>
<evidence type="ECO:0000313" key="1">
    <source>
        <dbReference type="EMBL" id="TWT97438.1"/>
    </source>
</evidence>